<dbReference type="InterPro" id="IPR033904">
    <property type="entry name" value="Trans_IPPS_HH"/>
</dbReference>
<dbReference type="PROSITE" id="PS01045">
    <property type="entry name" value="SQUALEN_PHYTOEN_SYN_2"/>
    <property type="match status" value="1"/>
</dbReference>
<dbReference type="STRING" id="13690.AX777_09395"/>
<dbReference type="EMBL" id="JGVR01000034">
    <property type="protein sequence ID" value="KEZ16299.1"/>
    <property type="molecule type" value="Genomic_DNA"/>
</dbReference>
<dbReference type="SUPFAM" id="SSF48576">
    <property type="entry name" value="Terpenoid synthases"/>
    <property type="match status" value="1"/>
</dbReference>
<dbReference type="Pfam" id="PF00494">
    <property type="entry name" value="SQS_PSY"/>
    <property type="match status" value="1"/>
</dbReference>
<reference evidence="2 3" key="1">
    <citation type="submission" date="2014-03" db="EMBL/GenBank/DDBJ databases">
        <title>Genome sequence of Sphingobium yanoikuyae B1.</title>
        <authorList>
            <person name="Gan H.M."/>
            <person name="Gan H.Y."/>
            <person name="Savka M.A."/>
        </authorList>
    </citation>
    <scope>NUCLEOTIDE SEQUENCE [LARGE SCALE GENOMIC DNA]</scope>
    <source>
        <strain evidence="2 3">B1</strain>
    </source>
</reference>
<organism evidence="2 3">
    <name type="scientific">Sphingobium yanoikuyae</name>
    <name type="common">Sphingomonas yanoikuyae</name>
    <dbReference type="NCBI Taxonomy" id="13690"/>
    <lineage>
        <taxon>Bacteria</taxon>
        <taxon>Pseudomonadati</taxon>
        <taxon>Pseudomonadota</taxon>
        <taxon>Alphaproteobacteria</taxon>
        <taxon>Sphingomonadales</taxon>
        <taxon>Sphingomonadaceae</taxon>
        <taxon>Sphingobium</taxon>
    </lineage>
</organism>
<evidence type="ECO:0000313" key="2">
    <source>
        <dbReference type="EMBL" id="KEZ16299.1"/>
    </source>
</evidence>
<evidence type="ECO:0000256" key="1">
    <source>
        <dbReference type="ARBA" id="ARBA00022679"/>
    </source>
</evidence>
<accession>A0A084EEA7</accession>
<dbReference type="PATRIC" id="fig|13690.10.peg.4312"/>
<dbReference type="InterPro" id="IPR002060">
    <property type="entry name" value="Squ/phyt_synthse"/>
</dbReference>
<dbReference type="Proteomes" id="UP000028534">
    <property type="component" value="Unassembled WGS sequence"/>
</dbReference>
<dbReference type="SFLD" id="SFLDS00005">
    <property type="entry name" value="Isoprenoid_Synthase_Type_I"/>
    <property type="match status" value="1"/>
</dbReference>
<dbReference type="GO" id="GO:0016117">
    <property type="term" value="P:carotenoid biosynthetic process"/>
    <property type="evidence" value="ECO:0007669"/>
    <property type="project" value="UniProtKB-ARBA"/>
</dbReference>
<dbReference type="InterPro" id="IPR019845">
    <property type="entry name" value="Squalene/phytoene_synthase_CS"/>
</dbReference>
<keyword evidence="1" id="KW-0808">Transferase</keyword>
<protein>
    <submittedName>
        <fullName evidence="2">Phytoene/squalene synthetase</fullName>
    </submittedName>
</protein>
<dbReference type="GO" id="GO:0051996">
    <property type="term" value="F:squalene synthase [NAD(P)H] activity"/>
    <property type="evidence" value="ECO:0007669"/>
    <property type="project" value="InterPro"/>
</dbReference>
<dbReference type="GO" id="GO:0004311">
    <property type="term" value="F:geranylgeranyl diphosphate synthase activity"/>
    <property type="evidence" value="ECO:0007669"/>
    <property type="project" value="InterPro"/>
</dbReference>
<dbReference type="SFLD" id="SFLDG01212">
    <property type="entry name" value="Phytoene_synthase_like"/>
    <property type="match status" value="1"/>
</dbReference>
<evidence type="ECO:0000313" key="3">
    <source>
        <dbReference type="Proteomes" id="UP000028534"/>
    </source>
</evidence>
<comment type="caution">
    <text evidence="2">The sequence shown here is derived from an EMBL/GenBank/DDBJ whole genome shotgun (WGS) entry which is preliminary data.</text>
</comment>
<dbReference type="eggNOG" id="COG1562">
    <property type="taxonomic scope" value="Bacteria"/>
</dbReference>
<dbReference type="PANTHER" id="PTHR31480">
    <property type="entry name" value="BIFUNCTIONAL LYCOPENE CYCLASE/PHYTOENE SYNTHASE"/>
    <property type="match status" value="1"/>
</dbReference>
<name>A0A084EEA7_SPHYA</name>
<dbReference type="Gene3D" id="1.10.600.10">
    <property type="entry name" value="Farnesyl Diphosphate Synthase"/>
    <property type="match status" value="1"/>
</dbReference>
<dbReference type="InterPro" id="IPR044843">
    <property type="entry name" value="Trans_IPPS_bact-type"/>
</dbReference>
<dbReference type="SFLD" id="SFLDG01018">
    <property type="entry name" value="Squalene/Phytoene_Synthase_Lik"/>
    <property type="match status" value="1"/>
</dbReference>
<dbReference type="CDD" id="cd00683">
    <property type="entry name" value="Trans_IPPS_HH"/>
    <property type="match status" value="1"/>
</dbReference>
<dbReference type="InterPro" id="IPR008949">
    <property type="entry name" value="Isoprenoid_synthase_dom_sf"/>
</dbReference>
<proteinExistence type="predicted"/>
<gene>
    <name evidence="2" type="ORF">CP98_04192</name>
</gene>
<dbReference type="RefSeq" id="WP_037521901.1">
    <property type="nucleotide sequence ID" value="NZ_JGVR01000034.1"/>
</dbReference>
<dbReference type="PROSITE" id="PS01044">
    <property type="entry name" value="SQUALEN_PHYTOEN_SYN_1"/>
    <property type="match status" value="1"/>
</dbReference>
<dbReference type="AlphaFoldDB" id="A0A084EEA7"/>
<sequence length="317" mass="34939">MVSDSLDRPALVAHARDSIARGSKSFAMASKLFDPVTRERAWLLYAWCRKCDDIADGQDHGGTMRGVTDGQARLSTLRVLTDAALRGEPTGDPAFDGFGVVMRECAIPHRYAHDLLEGFALDARDWRPRSEADMLRYCYHVAGAVGCMMAVLMGVDPEDEATLDRACDLGIAFQLANIARDISEDELADRCYLPVEWLVEMDMPPGEHMKPWLRPQLAILGQRLADMAAAYEDSARHGTGALPARAAWAVLAAAGIYGDIAREVARRGEHAWDHRVVTPGREKLGWVIRAGRQVPGRARRWPAGAARSARLWTRPAV</sequence>